<dbReference type="InterPro" id="IPR011992">
    <property type="entry name" value="EF-hand-dom_pair"/>
</dbReference>
<dbReference type="Proteomes" id="UP000752171">
    <property type="component" value="Unassembled WGS sequence"/>
</dbReference>
<dbReference type="SUPFAM" id="SSF48403">
    <property type="entry name" value="Ankyrin repeat"/>
    <property type="match status" value="2"/>
</dbReference>
<dbReference type="PANTHER" id="PTHR24127">
    <property type="entry name" value="ANKYRIN REPEAT AND EF-HAND DOMAIN-CONTAINING PROTEIN 1"/>
    <property type="match status" value="1"/>
</dbReference>
<feature type="repeat" description="ANK" evidence="1">
    <location>
        <begin position="537"/>
        <end position="569"/>
    </location>
</feature>
<dbReference type="Pfam" id="PF12796">
    <property type="entry name" value="Ank_2"/>
    <property type="match status" value="3"/>
</dbReference>
<dbReference type="PROSITE" id="PS50222">
    <property type="entry name" value="EF_HAND_2"/>
    <property type="match status" value="1"/>
</dbReference>
<dbReference type="InterPro" id="IPR002110">
    <property type="entry name" value="Ankyrin_rpt"/>
</dbReference>
<dbReference type="AlphaFoldDB" id="A0A8T2LDR5"/>
<dbReference type="SMART" id="SM00248">
    <property type="entry name" value="ANK"/>
    <property type="match status" value="10"/>
</dbReference>
<feature type="repeat" description="ANK" evidence="1">
    <location>
        <begin position="50"/>
        <end position="82"/>
    </location>
</feature>
<evidence type="ECO:0000256" key="1">
    <source>
        <dbReference type="PROSITE-ProRule" id="PRU00023"/>
    </source>
</evidence>
<evidence type="ECO:0000313" key="5">
    <source>
        <dbReference type="Proteomes" id="UP000752171"/>
    </source>
</evidence>
<name>A0A8T2LDR5_ASTMX</name>
<dbReference type="InterPro" id="IPR052801">
    <property type="entry name" value="Ankyrin-EF-hand"/>
</dbReference>
<proteinExistence type="predicted"/>
<feature type="compositionally biased region" description="Basic and acidic residues" evidence="2">
    <location>
        <begin position="663"/>
        <end position="674"/>
    </location>
</feature>
<evidence type="ECO:0000259" key="3">
    <source>
        <dbReference type="PROSITE" id="PS50222"/>
    </source>
</evidence>
<sequence>MHRSAVAEGRLEVLQVYKLLQFVRERDKTQLEKLIRLGVPDLINRTEPAEGKGAMHLVALTNDLDMAQYLLNHRANPDIQDKRGKTPVILSAELGHEGMVALLAQYHANMNVEDNEGKGVLFYCISPTKRHAQCLQVALSSRADVNSVSRAGQPVFLLACEHAGECEGMALSLLEMGADPNATHQVTGRTALMEASRLGAVGLVRAILQKGGNPNSIDTNRQYAAHLAAQGGYFEVIQVLSAYCADFSAVDLKGETPLHLAAAGGHSDCCRFLSQRGCNPKLKNLDGLLPRQIAKDNGHRAALKELKRAEKLHTKFSKPGAENPNAPWAVTLHDWSCEHQNLLRNAFGTAAGADGPVDSISGDVFVSVLQEHRAPVDPENLQNILQNHDSKGDGTVNLNDFFKGLKYLQKTFVLSSYATKTKKKKNKKGGKGGKKGKKKGKLVVPLPICTVPPERMPRREDGGPPGYMIESYQQFTDARRFSRDCPPNHPLEDDSAWYLEEPERIYTNINRCVKTGDFESLCLAFSQQIPVDVRDPFYKTPLMTACSYGSYQMTKFLLMVGADVNACDQFNWTPLHHACHAGQVDIIDLLVRTGANVDTAALNGATPLMRAIESCRISCVDYLINAGAAVQAQNKKEQSCLDVARAFGDERIIEMVKMKLDSVSKPADGKERSRSSKTRSKPAPPTAVKVAPALSVPVEKKVNLMENIITVNPRSSITPSINRPDIRFTPRTVWGQRLANSAQHMERKVDRRKRLTHEVDFTDFLMPFSKNILQKTLDLS</sequence>
<dbReference type="EMBL" id="JAICCE010000014">
    <property type="protein sequence ID" value="KAG9268977.1"/>
    <property type="molecule type" value="Genomic_DNA"/>
</dbReference>
<dbReference type="PROSITE" id="PS50088">
    <property type="entry name" value="ANK_REPEAT"/>
    <property type="match status" value="7"/>
</dbReference>
<reference evidence="4 5" key="1">
    <citation type="submission" date="2021-07" db="EMBL/GenBank/DDBJ databases">
        <authorList>
            <person name="Imarazene B."/>
            <person name="Zahm M."/>
            <person name="Klopp C."/>
            <person name="Cabau C."/>
            <person name="Beille S."/>
            <person name="Jouanno E."/>
            <person name="Castinel A."/>
            <person name="Lluch J."/>
            <person name="Gil L."/>
            <person name="Kuchtly C."/>
            <person name="Lopez Roques C."/>
            <person name="Donnadieu C."/>
            <person name="Parrinello H."/>
            <person name="Journot L."/>
            <person name="Du K."/>
            <person name="Schartl M."/>
            <person name="Retaux S."/>
            <person name="Guiguen Y."/>
        </authorList>
    </citation>
    <scope>NUCLEOTIDE SEQUENCE [LARGE SCALE GENOMIC DNA]</scope>
    <source>
        <strain evidence="4">Pach_M1</strain>
        <tissue evidence="4">Testis</tissue>
    </source>
</reference>
<evidence type="ECO:0000256" key="2">
    <source>
        <dbReference type="SAM" id="MobiDB-lite"/>
    </source>
</evidence>
<feature type="repeat" description="ANK" evidence="1">
    <location>
        <begin position="253"/>
        <end position="285"/>
    </location>
</feature>
<dbReference type="PRINTS" id="PR01415">
    <property type="entry name" value="ANKYRIN"/>
</dbReference>
<feature type="repeat" description="ANK" evidence="1">
    <location>
        <begin position="570"/>
        <end position="602"/>
    </location>
</feature>
<feature type="domain" description="EF-hand" evidence="3">
    <location>
        <begin position="376"/>
        <end position="411"/>
    </location>
</feature>
<dbReference type="OrthoDB" id="539213at2759"/>
<feature type="repeat" description="ANK" evidence="1">
    <location>
        <begin position="187"/>
        <end position="219"/>
    </location>
</feature>
<dbReference type="PANTHER" id="PTHR24127:SF1">
    <property type="entry name" value="ANKYRIN REPEAT AND EF-HAND DOMAIN-CONTAINING PROTEIN 1"/>
    <property type="match status" value="1"/>
</dbReference>
<evidence type="ECO:0000313" key="4">
    <source>
        <dbReference type="EMBL" id="KAG9268977.1"/>
    </source>
</evidence>
<feature type="repeat" description="ANK" evidence="1">
    <location>
        <begin position="83"/>
        <end position="115"/>
    </location>
</feature>
<dbReference type="InterPro" id="IPR002048">
    <property type="entry name" value="EF_hand_dom"/>
</dbReference>
<gene>
    <name evidence="4" type="primary">ANKEF1</name>
    <name evidence="4" type="ORF">AMEX_G18016</name>
</gene>
<dbReference type="InterPro" id="IPR036770">
    <property type="entry name" value="Ankyrin_rpt-contain_sf"/>
</dbReference>
<keyword evidence="1" id="KW-0040">ANK repeat</keyword>
<comment type="caution">
    <text evidence="4">The sequence shown here is derived from an EMBL/GenBank/DDBJ whole genome shotgun (WGS) entry which is preliminary data.</text>
</comment>
<protein>
    <submittedName>
        <fullName evidence="4">Ankyrin repeat and EF-hand domain-containing protein 1 isoform X1</fullName>
    </submittedName>
</protein>
<feature type="repeat" description="ANK" evidence="1">
    <location>
        <begin position="603"/>
        <end position="635"/>
    </location>
</feature>
<feature type="region of interest" description="Disordered" evidence="2">
    <location>
        <begin position="663"/>
        <end position="688"/>
    </location>
</feature>
<dbReference type="Gene3D" id="1.25.40.20">
    <property type="entry name" value="Ankyrin repeat-containing domain"/>
    <property type="match status" value="3"/>
</dbReference>
<dbReference type="GO" id="GO:0005509">
    <property type="term" value="F:calcium ion binding"/>
    <property type="evidence" value="ECO:0007669"/>
    <property type="project" value="InterPro"/>
</dbReference>
<dbReference type="PROSITE" id="PS50297">
    <property type="entry name" value="ANK_REP_REGION"/>
    <property type="match status" value="7"/>
</dbReference>
<organism evidence="4 5">
    <name type="scientific">Astyanax mexicanus</name>
    <name type="common">Blind cave fish</name>
    <name type="synonym">Astyanax fasciatus mexicanus</name>
    <dbReference type="NCBI Taxonomy" id="7994"/>
    <lineage>
        <taxon>Eukaryota</taxon>
        <taxon>Metazoa</taxon>
        <taxon>Chordata</taxon>
        <taxon>Craniata</taxon>
        <taxon>Vertebrata</taxon>
        <taxon>Euteleostomi</taxon>
        <taxon>Actinopterygii</taxon>
        <taxon>Neopterygii</taxon>
        <taxon>Teleostei</taxon>
        <taxon>Ostariophysi</taxon>
        <taxon>Characiformes</taxon>
        <taxon>Characoidei</taxon>
        <taxon>Acestrorhamphidae</taxon>
        <taxon>Acestrorhamphinae</taxon>
        <taxon>Astyanax</taxon>
    </lineage>
</organism>
<accession>A0A8T2LDR5</accession>
<dbReference type="SUPFAM" id="SSF47473">
    <property type="entry name" value="EF-hand"/>
    <property type="match status" value="1"/>
</dbReference>